<dbReference type="GO" id="GO:0016491">
    <property type="term" value="F:oxidoreductase activity"/>
    <property type="evidence" value="ECO:0007669"/>
    <property type="project" value="UniProtKB-KW"/>
</dbReference>
<proteinExistence type="inferred from homology"/>
<dbReference type="Pfam" id="PF02615">
    <property type="entry name" value="Ldh_2"/>
    <property type="match status" value="1"/>
</dbReference>
<name>A0A1I4EFT7_9PROT</name>
<keyword evidence="2" id="KW-0560">Oxidoreductase</keyword>
<dbReference type="Gene3D" id="1.10.1530.10">
    <property type="match status" value="1"/>
</dbReference>
<dbReference type="Proteomes" id="UP000199473">
    <property type="component" value="Unassembled WGS sequence"/>
</dbReference>
<dbReference type="InterPro" id="IPR036111">
    <property type="entry name" value="Mal/L-sulfo/L-lacto_DH-like_sf"/>
</dbReference>
<organism evidence="4 5">
    <name type="scientific">Falsiroseomonas stagni DSM 19981</name>
    <dbReference type="NCBI Taxonomy" id="1123062"/>
    <lineage>
        <taxon>Bacteria</taxon>
        <taxon>Pseudomonadati</taxon>
        <taxon>Pseudomonadota</taxon>
        <taxon>Alphaproteobacteria</taxon>
        <taxon>Acetobacterales</taxon>
        <taxon>Roseomonadaceae</taxon>
        <taxon>Falsiroseomonas</taxon>
    </lineage>
</organism>
<dbReference type="AlphaFoldDB" id="A0A1I4EFT7"/>
<sequence length="355" mass="37244">MTDRQEVARHDVGGLRQFAISACTAAGLDPEKARAVAEVLLEGDLMGHDTHGLALLTPYLDALASGDMRAVGEPELVAATPVAETWDGRKLPGPWLVRRAIDKAQELAADFGMGAISIRRCHHIGALAAYGPPVAAAGRMLILTCSDPATGSVAPWGGTKRVYTPNPLAAAWPTPAGPVLIDVSMSNTTNGMTARKRAEGKQFDHPWLLDGHGNPTTDPNAFWAEPAGTLLPLGGIEAGHKGFALGLLVEALTSALAGHGRADNPTGWGASVLVMVLDPARFGGTDAFMRETGWMADAVHSNPPRPGQAAPRLPGERAMQRRAEAMEKGVALHPGIPPALAKLAQRFELEAPEPL</sequence>
<dbReference type="InterPro" id="IPR043144">
    <property type="entry name" value="Mal/L-sulf/L-lact_DH-like_ah"/>
</dbReference>
<dbReference type="InterPro" id="IPR003767">
    <property type="entry name" value="Malate/L-lactate_DH-like"/>
</dbReference>
<dbReference type="OrthoDB" id="9811519at2"/>
<dbReference type="SUPFAM" id="SSF89733">
    <property type="entry name" value="L-sulfolactate dehydrogenase-like"/>
    <property type="match status" value="1"/>
</dbReference>
<feature type="region of interest" description="Disordered" evidence="3">
    <location>
        <begin position="299"/>
        <end position="318"/>
    </location>
</feature>
<reference evidence="4 5" key="1">
    <citation type="submission" date="2016-10" db="EMBL/GenBank/DDBJ databases">
        <authorList>
            <person name="de Groot N.N."/>
        </authorList>
    </citation>
    <scope>NUCLEOTIDE SEQUENCE [LARGE SCALE GENOMIC DNA]</scope>
    <source>
        <strain evidence="4 5">DSM 19981</strain>
    </source>
</reference>
<dbReference type="STRING" id="1123062.SAMN02745775_11628"/>
<dbReference type="InterPro" id="IPR043143">
    <property type="entry name" value="Mal/L-sulf/L-lact_DH-like_NADP"/>
</dbReference>
<gene>
    <name evidence="4" type="ORF">SAMN02745775_11628</name>
</gene>
<keyword evidence="5" id="KW-1185">Reference proteome</keyword>
<dbReference type="PANTHER" id="PTHR11091">
    <property type="entry name" value="OXIDOREDUCTASE-RELATED"/>
    <property type="match status" value="1"/>
</dbReference>
<evidence type="ECO:0000256" key="2">
    <source>
        <dbReference type="ARBA" id="ARBA00023002"/>
    </source>
</evidence>
<dbReference type="EMBL" id="FOSQ01000016">
    <property type="protein sequence ID" value="SFL04648.1"/>
    <property type="molecule type" value="Genomic_DNA"/>
</dbReference>
<comment type="similarity">
    <text evidence="1">Belongs to the LDH2/MDH2 oxidoreductase family.</text>
</comment>
<evidence type="ECO:0000313" key="5">
    <source>
        <dbReference type="Proteomes" id="UP000199473"/>
    </source>
</evidence>
<dbReference type="Gene3D" id="3.30.1370.60">
    <property type="entry name" value="Hypothetical oxidoreductase yiak, domain 2"/>
    <property type="match status" value="1"/>
</dbReference>
<protein>
    <submittedName>
        <fullName evidence="4">L-lactate dehydrogenase</fullName>
    </submittedName>
</protein>
<evidence type="ECO:0000256" key="1">
    <source>
        <dbReference type="ARBA" id="ARBA00006056"/>
    </source>
</evidence>
<evidence type="ECO:0000313" key="4">
    <source>
        <dbReference type="EMBL" id="SFL04648.1"/>
    </source>
</evidence>
<dbReference type="RefSeq" id="WP_092962859.1">
    <property type="nucleotide sequence ID" value="NZ_FOSQ01000016.1"/>
</dbReference>
<accession>A0A1I4EFT7</accession>
<dbReference type="PANTHER" id="PTHR11091:SF0">
    <property type="entry name" value="MALATE DEHYDROGENASE"/>
    <property type="match status" value="1"/>
</dbReference>
<evidence type="ECO:0000256" key="3">
    <source>
        <dbReference type="SAM" id="MobiDB-lite"/>
    </source>
</evidence>